<evidence type="ECO:0000256" key="8">
    <source>
        <dbReference type="PIRNR" id="PIRNR006630"/>
    </source>
</evidence>
<dbReference type="PANTHER" id="PTHR23090:SF9">
    <property type="entry name" value="GLUTAMINE-DEPENDENT NAD(+) SYNTHETASE"/>
    <property type="match status" value="1"/>
</dbReference>
<dbReference type="GO" id="GO:0004359">
    <property type="term" value="F:glutaminase activity"/>
    <property type="evidence" value="ECO:0007669"/>
    <property type="project" value="InterPro"/>
</dbReference>
<dbReference type="GO" id="GO:0003952">
    <property type="term" value="F:NAD+ synthase (glutamine-hydrolyzing) activity"/>
    <property type="evidence" value="ECO:0007669"/>
    <property type="project" value="UniProtKB-UniRule"/>
</dbReference>
<dbReference type="SUPFAM" id="SSF56317">
    <property type="entry name" value="Carbon-nitrogen hydrolase"/>
    <property type="match status" value="1"/>
</dbReference>
<dbReference type="Pfam" id="PF02540">
    <property type="entry name" value="NAD_synthase"/>
    <property type="match status" value="1"/>
</dbReference>
<evidence type="ECO:0000259" key="10">
    <source>
        <dbReference type="PROSITE" id="PS50263"/>
    </source>
</evidence>
<gene>
    <name evidence="11" type="primary">nadE_2</name>
    <name evidence="7" type="synonym">nadE</name>
    <name evidence="11" type="ORF">KOR34_12150</name>
</gene>
<feature type="binding site" evidence="7">
    <location>
        <position position="462"/>
    </location>
    <ligand>
        <name>deamido-NAD(+)</name>
        <dbReference type="ChEBI" id="CHEBI:58437"/>
        <note>ligand shared between two neighboring subunits</note>
    </ligand>
</feature>
<dbReference type="GO" id="GO:0008795">
    <property type="term" value="F:NAD+ synthase activity"/>
    <property type="evidence" value="ECO:0007669"/>
    <property type="project" value="UniProtKB-UniRule"/>
</dbReference>
<keyword evidence="3 7" id="KW-0436">Ligase</keyword>
<dbReference type="GO" id="GO:0009435">
    <property type="term" value="P:NAD+ biosynthetic process"/>
    <property type="evidence" value="ECO:0007669"/>
    <property type="project" value="UniProtKB-UniRule"/>
</dbReference>
<feature type="binding site" evidence="7">
    <location>
        <position position="491"/>
    </location>
    <ligand>
        <name>deamido-NAD(+)</name>
        <dbReference type="ChEBI" id="CHEBI:58437"/>
        <note>ligand shared between two neighboring subunits</note>
    </ligand>
</feature>
<comment type="caution">
    <text evidence="11">The sequence shown here is derived from an EMBL/GenBank/DDBJ whole genome shotgun (WGS) entry which is preliminary data.</text>
</comment>
<dbReference type="Pfam" id="PF00795">
    <property type="entry name" value="CN_hydrolase"/>
    <property type="match status" value="1"/>
</dbReference>
<dbReference type="CDD" id="cd07570">
    <property type="entry name" value="GAT_Gln-NAD-synth"/>
    <property type="match status" value="1"/>
</dbReference>
<dbReference type="HAMAP" id="MF_02090">
    <property type="entry name" value="NadE_glutamine_dep"/>
    <property type="match status" value="1"/>
</dbReference>
<feature type="active site" description="Nucleophile; for glutaminase activity" evidence="7">
    <location>
        <position position="158"/>
    </location>
</feature>
<dbReference type="EMBL" id="SIHJ01000001">
    <property type="protein sequence ID" value="TWT36311.1"/>
    <property type="molecule type" value="Genomic_DNA"/>
</dbReference>
<dbReference type="InterPro" id="IPR003694">
    <property type="entry name" value="NAD_synthase"/>
</dbReference>
<dbReference type="InterPro" id="IPR014729">
    <property type="entry name" value="Rossmann-like_a/b/a_fold"/>
</dbReference>
<dbReference type="NCBIfam" id="TIGR00552">
    <property type="entry name" value="nadE"/>
    <property type="match status" value="1"/>
</dbReference>
<evidence type="ECO:0000256" key="5">
    <source>
        <dbReference type="ARBA" id="ARBA00022840"/>
    </source>
</evidence>
<evidence type="ECO:0000256" key="4">
    <source>
        <dbReference type="ARBA" id="ARBA00022741"/>
    </source>
</evidence>
<keyword evidence="6 7" id="KW-0520">NAD</keyword>
<dbReference type="PANTHER" id="PTHR23090">
    <property type="entry name" value="NH 3 /GLUTAMINE-DEPENDENT NAD + SYNTHETASE"/>
    <property type="match status" value="1"/>
</dbReference>
<organism evidence="11 12">
    <name type="scientific">Posidoniimonas corsicana</name>
    <dbReference type="NCBI Taxonomy" id="1938618"/>
    <lineage>
        <taxon>Bacteria</taxon>
        <taxon>Pseudomonadati</taxon>
        <taxon>Planctomycetota</taxon>
        <taxon>Planctomycetia</taxon>
        <taxon>Pirellulales</taxon>
        <taxon>Lacipirellulaceae</taxon>
        <taxon>Posidoniimonas</taxon>
    </lineage>
</organism>
<comment type="similarity">
    <text evidence="9">Belongs to the NAD synthetase family.</text>
</comment>
<evidence type="ECO:0000256" key="2">
    <source>
        <dbReference type="ARBA" id="ARBA00007145"/>
    </source>
</evidence>
<comment type="pathway">
    <text evidence="1 7 8">Cofactor biosynthesis; NAD(+) biosynthesis; NAD(+) from deamido-NAD(+) (L-Gln route): step 1/1.</text>
</comment>
<evidence type="ECO:0000256" key="1">
    <source>
        <dbReference type="ARBA" id="ARBA00005188"/>
    </source>
</evidence>
<dbReference type="GO" id="GO:0005524">
    <property type="term" value="F:ATP binding"/>
    <property type="evidence" value="ECO:0007669"/>
    <property type="project" value="UniProtKB-UniRule"/>
</dbReference>
<dbReference type="InterPro" id="IPR014445">
    <property type="entry name" value="Gln-dep_NAD_synthase"/>
</dbReference>
<dbReference type="InterPro" id="IPR022310">
    <property type="entry name" value="NAD/GMP_synthase"/>
</dbReference>
<keyword evidence="5 7" id="KW-0067">ATP-binding</keyword>
<accession>A0A5C5VDR1</accession>
<reference evidence="11 12" key="1">
    <citation type="submission" date="2019-02" db="EMBL/GenBank/DDBJ databases">
        <title>Deep-cultivation of Planctomycetes and their phenomic and genomic characterization uncovers novel biology.</title>
        <authorList>
            <person name="Wiegand S."/>
            <person name="Jogler M."/>
            <person name="Boedeker C."/>
            <person name="Pinto D."/>
            <person name="Vollmers J."/>
            <person name="Rivas-Marin E."/>
            <person name="Kohn T."/>
            <person name="Peeters S.H."/>
            <person name="Heuer A."/>
            <person name="Rast P."/>
            <person name="Oberbeckmann S."/>
            <person name="Bunk B."/>
            <person name="Jeske O."/>
            <person name="Meyerdierks A."/>
            <person name="Storesund J.E."/>
            <person name="Kallscheuer N."/>
            <person name="Luecker S."/>
            <person name="Lage O.M."/>
            <person name="Pohl T."/>
            <person name="Merkel B.J."/>
            <person name="Hornburger P."/>
            <person name="Mueller R.-W."/>
            <person name="Bruemmer F."/>
            <person name="Labrenz M."/>
            <person name="Spormann A.M."/>
            <person name="Op Den Camp H."/>
            <person name="Overmann J."/>
            <person name="Amann R."/>
            <person name="Jetten M.S.M."/>
            <person name="Mascher T."/>
            <person name="Medema M.H."/>
            <person name="Devos D.P."/>
            <person name="Kaster A.-K."/>
            <person name="Ovreas L."/>
            <person name="Rohde M."/>
            <person name="Galperin M.Y."/>
            <person name="Jogler C."/>
        </authorList>
    </citation>
    <scope>NUCLEOTIDE SEQUENCE [LARGE SCALE GENOMIC DNA]</scope>
    <source>
        <strain evidence="11 12">KOR34</strain>
    </source>
</reference>
<evidence type="ECO:0000256" key="9">
    <source>
        <dbReference type="RuleBase" id="RU003811"/>
    </source>
</evidence>
<dbReference type="Gene3D" id="3.60.110.10">
    <property type="entry name" value="Carbon-nitrogen hydrolase"/>
    <property type="match status" value="1"/>
</dbReference>
<dbReference type="GO" id="GO:0005737">
    <property type="term" value="C:cytoplasm"/>
    <property type="evidence" value="ECO:0007669"/>
    <property type="project" value="InterPro"/>
</dbReference>
<feature type="binding site" evidence="7">
    <location>
        <position position="185"/>
    </location>
    <ligand>
        <name>L-glutamine</name>
        <dbReference type="ChEBI" id="CHEBI:58359"/>
    </ligand>
</feature>
<dbReference type="InterPro" id="IPR036526">
    <property type="entry name" value="C-N_Hydrolase_sf"/>
</dbReference>
<dbReference type="Proteomes" id="UP000316714">
    <property type="component" value="Unassembled WGS sequence"/>
</dbReference>
<comment type="caution">
    <text evidence="7">Lacks conserved residue(s) required for the propagation of feature annotation.</text>
</comment>
<keyword evidence="12" id="KW-1185">Reference proteome</keyword>
<feature type="active site" description="Proton acceptor; for glutaminase activity" evidence="7">
    <location>
        <position position="44"/>
    </location>
</feature>
<dbReference type="EC" id="6.3.5.1" evidence="7 8"/>
<protein>
    <recommendedName>
        <fullName evidence="7 8">Glutamine-dependent NAD(+) synthetase</fullName>
        <ecNumber evidence="7 8">6.3.5.1</ecNumber>
    </recommendedName>
    <alternativeName>
        <fullName evidence="7 8">NAD(+) synthase [glutamine-hydrolyzing]</fullName>
    </alternativeName>
</protein>
<dbReference type="InterPro" id="IPR003010">
    <property type="entry name" value="C-N_Hydrolase"/>
</dbReference>
<dbReference type="OrthoDB" id="9803818at2"/>
<dbReference type="UniPathway" id="UPA00253">
    <property type="reaction ID" value="UER00334"/>
</dbReference>
<dbReference type="PIRSF" id="PIRSF006630">
    <property type="entry name" value="NADS_GAT"/>
    <property type="match status" value="1"/>
</dbReference>
<evidence type="ECO:0000256" key="7">
    <source>
        <dbReference type="HAMAP-Rule" id="MF_02090"/>
    </source>
</evidence>
<dbReference type="Gene3D" id="3.40.50.620">
    <property type="entry name" value="HUPs"/>
    <property type="match status" value="1"/>
</dbReference>
<evidence type="ECO:0000313" key="12">
    <source>
        <dbReference type="Proteomes" id="UP000316714"/>
    </source>
</evidence>
<comment type="similarity">
    <text evidence="2 7 8">In the C-terminal section; belongs to the NAD synthetase family.</text>
</comment>
<proteinExistence type="inferred from homology"/>
<dbReference type="AlphaFoldDB" id="A0A5C5VDR1"/>
<feature type="binding site" evidence="7">
    <location>
        <position position="191"/>
    </location>
    <ligand>
        <name>L-glutamine</name>
        <dbReference type="ChEBI" id="CHEBI:58359"/>
    </ligand>
</feature>
<dbReference type="SUPFAM" id="SSF52402">
    <property type="entry name" value="Adenine nucleotide alpha hydrolases-like"/>
    <property type="match status" value="1"/>
</dbReference>
<dbReference type="CDD" id="cd00553">
    <property type="entry name" value="NAD_synthase"/>
    <property type="match status" value="1"/>
</dbReference>
<feature type="binding site" evidence="7">
    <location>
        <position position="620"/>
    </location>
    <ligand>
        <name>deamido-NAD(+)</name>
        <dbReference type="ChEBI" id="CHEBI:58437"/>
        <note>ligand shared between two neighboring subunits</note>
    </ligand>
</feature>
<evidence type="ECO:0000256" key="3">
    <source>
        <dbReference type="ARBA" id="ARBA00022598"/>
    </source>
</evidence>
<evidence type="ECO:0000256" key="6">
    <source>
        <dbReference type="ARBA" id="ARBA00023027"/>
    </source>
</evidence>
<feature type="active site" description="For glutaminase activity" evidence="7">
    <location>
        <position position="111"/>
    </location>
</feature>
<dbReference type="RefSeq" id="WP_146563112.1">
    <property type="nucleotide sequence ID" value="NZ_SIHJ01000001.1"/>
</dbReference>
<comment type="catalytic activity">
    <reaction evidence="7 8">
        <text>deamido-NAD(+) + L-glutamine + ATP + H2O = L-glutamate + AMP + diphosphate + NAD(+) + H(+)</text>
        <dbReference type="Rhea" id="RHEA:24384"/>
        <dbReference type="ChEBI" id="CHEBI:15377"/>
        <dbReference type="ChEBI" id="CHEBI:15378"/>
        <dbReference type="ChEBI" id="CHEBI:29985"/>
        <dbReference type="ChEBI" id="CHEBI:30616"/>
        <dbReference type="ChEBI" id="CHEBI:33019"/>
        <dbReference type="ChEBI" id="CHEBI:57540"/>
        <dbReference type="ChEBI" id="CHEBI:58359"/>
        <dbReference type="ChEBI" id="CHEBI:58437"/>
        <dbReference type="ChEBI" id="CHEBI:456215"/>
        <dbReference type="EC" id="6.3.5.1"/>
    </reaction>
</comment>
<evidence type="ECO:0000313" key="11">
    <source>
        <dbReference type="EMBL" id="TWT36311.1"/>
    </source>
</evidence>
<name>A0A5C5VDR1_9BACT</name>
<feature type="domain" description="CN hydrolase" evidence="10">
    <location>
        <begin position="4"/>
        <end position="260"/>
    </location>
</feature>
<keyword evidence="4 7" id="KW-0547">Nucleotide-binding</keyword>
<sequence length="664" mass="72319">MKLIRLGSASVNQTPMDWDGNRRRIEAVIADARQSGVGLLCLPELCVSGYGCEDMFFSTGVQQAAYENMLALRPATEGMAVAVGLPVFYDSALYNACALLVDGELAGIVCKQFLATDGIHYESRWFRRWTPGVVSMLGDPIGDLLFDLGGVRVGFEICRDAWVADRSGPGLAQRGADIILNPSASHFAFGKQQTRQRIVIEGSRAQCVSYVHCNLLGNESGRSVYDGDTIIASGGKIVASGPRLSFADYVLTTAVVDIDAVRRSRAQSFDAGVTRPLPPDGLVQWSFAWPDPGADAPDEHCAPPTNWEAGPDHKEEEFTRAVSLALFDYLRKSRANGFVVSLSGGADSSAVAVLSAMMARLAVDELGMPEVLERIQSVAAAAGLDESASVEQLVAGLLACVYQATENSSDETLNSARAVAEGVGAAFLDWSVDELVKGYVSTVSKSVGRELTWEQDDIALQNIQARARGPAVWMLANLRGALLLATSNRSEAAVGYATMDGDTCGGLSPVAGIDKAFLRRWLQWMEQVGPHGVGPQPYLKAVNGLEPTAELRPADQDQTDEGDLMPYPVLDAIERSAMRDKRLPLEAFRAVAAQFPEHDRTQVGRWVIRFFQLWSRNQWKRERYAPSFHLDDENLDPKSWCRFPLLSSGYEKELAELEMLLSNK</sequence>
<comment type="function">
    <text evidence="7">Catalyzes the ATP-dependent amidation of deamido-NAD to form NAD. Uses L-glutamine as a nitrogen source.</text>
</comment>
<feature type="binding site" evidence="7">
    <location>
        <position position="486"/>
    </location>
    <ligand>
        <name>ATP</name>
        <dbReference type="ChEBI" id="CHEBI:30616"/>
    </ligand>
</feature>
<dbReference type="PROSITE" id="PS50263">
    <property type="entry name" value="CN_HYDROLASE"/>
    <property type="match status" value="1"/>
</dbReference>